<protein>
    <submittedName>
        <fullName evidence="1">Uncharacterized protein</fullName>
    </submittedName>
</protein>
<dbReference type="AlphaFoldDB" id="A0A6M5YTC9"/>
<dbReference type="RefSeq" id="WP_171472670.1">
    <property type="nucleotide sequence ID" value="NZ_CP053452.2"/>
</dbReference>
<evidence type="ECO:0000313" key="2">
    <source>
        <dbReference type="Proteomes" id="UP000503447"/>
    </source>
</evidence>
<dbReference type="SUPFAM" id="SSF56726">
    <property type="entry name" value="DNA topoisomerase IV, alpha subunit"/>
    <property type="match status" value="1"/>
</dbReference>
<reference evidence="2" key="1">
    <citation type="submission" date="2020-05" db="EMBL/GenBank/DDBJ databases">
        <title>Frigoriglobus tundricola gen. nov., sp. nov., a psychrotolerant cellulolytic planctomycete of the family Gemmataceae with two divergent copies of 16S rRNA gene.</title>
        <authorList>
            <person name="Kulichevskaya I.S."/>
            <person name="Ivanova A.A."/>
            <person name="Naumoff D.G."/>
            <person name="Beletsky A.V."/>
            <person name="Rijpstra W.I.C."/>
            <person name="Sinninghe Damste J.S."/>
            <person name="Mardanov A.V."/>
            <person name="Ravin N.V."/>
            <person name="Dedysh S.N."/>
        </authorList>
    </citation>
    <scope>NUCLEOTIDE SEQUENCE [LARGE SCALE GENOMIC DNA]</scope>
    <source>
        <strain evidence="2">PL17</strain>
    </source>
</reference>
<dbReference type="GO" id="GO:0003677">
    <property type="term" value="F:DNA binding"/>
    <property type="evidence" value="ECO:0007669"/>
    <property type="project" value="InterPro"/>
</dbReference>
<dbReference type="InterPro" id="IPR036078">
    <property type="entry name" value="Spo11/TopoVI_A_sf"/>
</dbReference>
<dbReference type="Proteomes" id="UP000503447">
    <property type="component" value="Chromosome"/>
</dbReference>
<keyword evidence="2" id="KW-1185">Reference proteome</keyword>
<dbReference type="GO" id="GO:0005694">
    <property type="term" value="C:chromosome"/>
    <property type="evidence" value="ECO:0007669"/>
    <property type="project" value="InterPro"/>
</dbReference>
<organism evidence="1 2">
    <name type="scientific">Frigoriglobus tundricola</name>
    <dbReference type="NCBI Taxonomy" id="2774151"/>
    <lineage>
        <taxon>Bacteria</taxon>
        <taxon>Pseudomonadati</taxon>
        <taxon>Planctomycetota</taxon>
        <taxon>Planctomycetia</taxon>
        <taxon>Gemmatales</taxon>
        <taxon>Gemmataceae</taxon>
        <taxon>Frigoriglobus</taxon>
    </lineage>
</organism>
<proteinExistence type="predicted"/>
<gene>
    <name evidence="1" type="ORF">FTUN_4828</name>
</gene>
<accession>A0A6M5YTC9</accession>
<dbReference type="KEGG" id="ftj:FTUN_4828"/>
<name>A0A6M5YTC9_9BACT</name>
<evidence type="ECO:0000313" key="1">
    <source>
        <dbReference type="EMBL" id="QJW97258.1"/>
    </source>
</evidence>
<dbReference type="EMBL" id="CP053452">
    <property type="protein sequence ID" value="QJW97258.1"/>
    <property type="molecule type" value="Genomic_DNA"/>
</dbReference>
<sequence length="296" mass="33684">MTPTFRKQNQQLQEHAIRVLRVERPMTLRALYYRLASAGHIPATDKGYNQLKRLTKKLREGGQISITGWIVDRVRSTLKPSSWSGLADFGDTVRQAYRKDLWAQMPHHVEVFVEKDAIAGTVQPVTREYDVALNVIRGDVSISFAGEIANLWKQVQKPIFAYYLGDYDPSGFGIEDELRDKLTRYSGRAPQWTRLGVVRDDFRAFDLIALPVKSSARSAGFVAQYGTACAEVDALSPSELRDRVRRAIESHIDQERWQKLQRVKELEQQVLLDFVGEWREKTDLSTISASGEGGEE</sequence>